<evidence type="ECO:0000256" key="9">
    <source>
        <dbReference type="ARBA" id="ARBA00022777"/>
    </source>
</evidence>
<dbReference type="NCBIfam" id="TIGR00083">
    <property type="entry name" value="ribF"/>
    <property type="match status" value="1"/>
</dbReference>
<dbReference type="Gene3D" id="2.40.30.30">
    <property type="entry name" value="Riboflavin kinase-like"/>
    <property type="match status" value="1"/>
</dbReference>
<keyword evidence="11 15" id="KW-0067">ATP-binding</keyword>
<feature type="domain" description="Riboflavin kinase" evidence="16">
    <location>
        <begin position="203"/>
        <end position="328"/>
    </location>
</feature>
<dbReference type="InterPro" id="IPR023465">
    <property type="entry name" value="Riboflavin_kinase_dom_sf"/>
</dbReference>
<comment type="pathway">
    <text evidence="2 15">Cofactor biosynthesis; FAD biosynthesis; FAD from FMN: step 1/1.</text>
</comment>
<dbReference type="CDD" id="cd02064">
    <property type="entry name" value="FAD_synthetase_N"/>
    <property type="match status" value="1"/>
</dbReference>
<proteinExistence type="inferred from homology"/>
<evidence type="ECO:0000256" key="4">
    <source>
        <dbReference type="ARBA" id="ARBA00022630"/>
    </source>
</evidence>
<evidence type="ECO:0000256" key="7">
    <source>
        <dbReference type="ARBA" id="ARBA00022695"/>
    </source>
</evidence>
<evidence type="ECO:0000256" key="2">
    <source>
        <dbReference type="ARBA" id="ARBA00004726"/>
    </source>
</evidence>
<evidence type="ECO:0000256" key="6">
    <source>
        <dbReference type="ARBA" id="ARBA00022679"/>
    </source>
</evidence>
<dbReference type="EC" id="2.7.7.2" evidence="15"/>
<dbReference type="FunFam" id="3.40.50.620:FF:000021">
    <property type="entry name" value="Riboflavin biosynthesis protein"/>
    <property type="match status" value="1"/>
</dbReference>
<keyword evidence="4 15" id="KW-0285">Flavoprotein</keyword>
<evidence type="ECO:0000256" key="13">
    <source>
        <dbReference type="ARBA" id="ARBA00047880"/>
    </source>
</evidence>
<dbReference type="Pfam" id="PF06574">
    <property type="entry name" value="FAD_syn"/>
    <property type="match status" value="1"/>
</dbReference>
<keyword evidence="9 15" id="KW-0418">Kinase</keyword>
<evidence type="ECO:0000256" key="5">
    <source>
        <dbReference type="ARBA" id="ARBA00022643"/>
    </source>
</evidence>
<comment type="pathway">
    <text evidence="3 15">Cofactor biosynthesis; FMN biosynthesis; FMN from riboflavin (ATP route): step 1/1.</text>
</comment>
<dbReference type="EC" id="2.7.1.26" evidence="15"/>
<keyword evidence="10 15" id="KW-0274">FAD</keyword>
<dbReference type="EMBL" id="FZNT01000002">
    <property type="protein sequence ID" value="SNR37839.1"/>
    <property type="molecule type" value="Genomic_DNA"/>
</dbReference>
<dbReference type="NCBIfam" id="NF004162">
    <property type="entry name" value="PRK05627.1-5"/>
    <property type="match status" value="1"/>
</dbReference>
<gene>
    <name evidence="17" type="ORF">SAMN06265371_10299</name>
</gene>
<dbReference type="AlphaFoldDB" id="A0A238VWI3"/>
<comment type="catalytic activity">
    <reaction evidence="14 15">
        <text>FMN + ATP + H(+) = FAD + diphosphate</text>
        <dbReference type="Rhea" id="RHEA:17237"/>
        <dbReference type="ChEBI" id="CHEBI:15378"/>
        <dbReference type="ChEBI" id="CHEBI:30616"/>
        <dbReference type="ChEBI" id="CHEBI:33019"/>
        <dbReference type="ChEBI" id="CHEBI:57692"/>
        <dbReference type="ChEBI" id="CHEBI:58210"/>
        <dbReference type="EC" id="2.7.7.2"/>
    </reaction>
</comment>
<dbReference type="Proteomes" id="UP000198384">
    <property type="component" value="Unassembled WGS sequence"/>
</dbReference>
<evidence type="ECO:0000313" key="17">
    <source>
        <dbReference type="EMBL" id="SNR37839.1"/>
    </source>
</evidence>
<dbReference type="PIRSF" id="PIRSF004491">
    <property type="entry name" value="FAD_Synth"/>
    <property type="match status" value="1"/>
</dbReference>
<evidence type="ECO:0000256" key="14">
    <source>
        <dbReference type="ARBA" id="ARBA00049494"/>
    </source>
</evidence>
<dbReference type="PANTHER" id="PTHR22749">
    <property type="entry name" value="RIBOFLAVIN KINASE/FMN ADENYLYLTRANSFERASE"/>
    <property type="match status" value="1"/>
</dbReference>
<dbReference type="UniPathway" id="UPA00277">
    <property type="reaction ID" value="UER00407"/>
</dbReference>
<accession>A0A238VWI3</accession>
<keyword evidence="7 15" id="KW-0548">Nucleotidyltransferase</keyword>
<protein>
    <recommendedName>
        <fullName evidence="15">Riboflavin biosynthesis protein</fullName>
    </recommendedName>
    <domain>
        <recommendedName>
            <fullName evidence="15">Riboflavin kinase</fullName>
            <ecNumber evidence="15">2.7.1.26</ecNumber>
        </recommendedName>
        <alternativeName>
            <fullName evidence="15">Flavokinase</fullName>
        </alternativeName>
    </domain>
    <domain>
        <recommendedName>
            <fullName evidence="15">FMN adenylyltransferase</fullName>
            <ecNumber evidence="15">2.7.7.2</ecNumber>
        </recommendedName>
        <alternativeName>
            <fullName evidence="15">FAD pyrophosphorylase</fullName>
        </alternativeName>
        <alternativeName>
            <fullName evidence="15">FAD synthase</fullName>
        </alternativeName>
    </domain>
</protein>
<keyword evidence="5 15" id="KW-0288">FMN</keyword>
<comment type="function">
    <text evidence="1">Catalyzes the phosphorylation of riboflavin to FMN followed by the adenylation of FMN to FAD.</text>
</comment>
<dbReference type="UniPathway" id="UPA00276">
    <property type="reaction ID" value="UER00406"/>
</dbReference>
<evidence type="ECO:0000313" key="18">
    <source>
        <dbReference type="Proteomes" id="UP000198384"/>
    </source>
</evidence>
<keyword evidence="12" id="KW-0511">Multifunctional enzyme</keyword>
<name>A0A238VWI3_9FLAO</name>
<dbReference type="GO" id="GO:0003919">
    <property type="term" value="F:FMN adenylyltransferase activity"/>
    <property type="evidence" value="ECO:0007669"/>
    <property type="project" value="UniProtKB-UniRule"/>
</dbReference>
<reference evidence="17 18" key="1">
    <citation type="submission" date="2017-06" db="EMBL/GenBank/DDBJ databases">
        <authorList>
            <person name="Kim H.J."/>
            <person name="Triplett B.A."/>
        </authorList>
    </citation>
    <scope>NUCLEOTIDE SEQUENCE [LARGE SCALE GENOMIC DNA]</scope>
    <source>
        <strain evidence="17 18">DSM 29150</strain>
    </source>
</reference>
<keyword evidence="8 15" id="KW-0547">Nucleotide-binding</keyword>
<evidence type="ECO:0000256" key="1">
    <source>
        <dbReference type="ARBA" id="ARBA00002121"/>
    </source>
</evidence>
<evidence type="ECO:0000256" key="10">
    <source>
        <dbReference type="ARBA" id="ARBA00022827"/>
    </source>
</evidence>
<dbReference type="NCBIfam" id="NF004160">
    <property type="entry name" value="PRK05627.1-3"/>
    <property type="match status" value="1"/>
</dbReference>
<dbReference type="GO" id="GO:0009231">
    <property type="term" value="P:riboflavin biosynthetic process"/>
    <property type="evidence" value="ECO:0007669"/>
    <property type="project" value="InterPro"/>
</dbReference>
<dbReference type="SUPFAM" id="SSF52374">
    <property type="entry name" value="Nucleotidylyl transferase"/>
    <property type="match status" value="1"/>
</dbReference>
<evidence type="ECO:0000256" key="15">
    <source>
        <dbReference type="PIRNR" id="PIRNR004491"/>
    </source>
</evidence>
<dbReference type="SMART" id="SM00904">
    <property type="entry name" value="Flavokinase"/>
    <property type="match status" value="1"/>
</dbReference>
<dbReference type="SUPFAM" id="SSF82114">
    <property type="entry name" value="Riboflavin kinase-like"/>
    <property type="match status" value="1"/>
</dbReference>
<dbReference type="InterPro" id="IPR002606">
    <property type="entry name" value="Riboflavin_kinase_bac"/>
</dbReference>
<sequence>MYSFLINYSIFTTSNNLYFSTLKIFNDLSQYNSTKKTFVTIGTFDGVHVGHQKVIKKLVKSAQKKDAISLLLTFFPHPRMVLQKDIDIKLINTIDERIQLLEKIGLEALVIQPFTEEFSKLTALDFVRKILVNTLNISKLIIGYDHHFGKNREGNFEQLEEYGHTYDFQVNEISQKDIDNIAVSSTKIRKALENGAIEKANNFLGYCFMLTGEVVKGNNLGEKIGFPTANLCIKETYKLIPKTGAYLVKSTLNNEQVFGMMNIGFRPTVSGKNQTIEIHFFNFNDNLYGKRIQIEVLTFLRDEQKFESVEALQQQLKKDKEKSLELINGTFFE</sequence>
<keyword evidence="6 15" id="KW-0808">Transferase</keyword>
<evidence type="ECO:0000256" key="8">
    <source>
        <dbReference type="ARBA" id="ARBA00022741"/>
    </source>
</evidence>
<dbReference type="GO" id="GO:0005524">
    <property type="term" value="F:ATP binding"/>
    <property type="evidence" value="ECO:0007669"/>
    <property type="project" value="UniProtKB-UniRule"/>
</dbReference>
<dbReference type="GO" id="GO:0009398">
    <property type="term" value="P:FMN biosynthetic process"/>
    <property type="evidence" value="ECO:0007669"/>
    <property type="project" value="UniProtKB-UniRule"/>
</dbReference>
<dbReference type="InterPro" id="IPR015865">
    <property type="entry name" value="Riboflavin_kinase_bac/euk"/>
</dbReference>
<evidence type="ECO:0000256" key="12">
    <source>
        <dbReference type="ARBA" id="ARBA00023268"/>
    </source>
</evidence>
<dbReference type="GO" id="GO:0008531">
    <property type="term" value="F:riboflavin kinase activity"/>
    <property type="evidence" value="ECO:0007669"/>
    <property type="project" value="UniProtKB-UniRule"/>
</dbReference>
<keyword evidence="18" id="KW-1185">Reference proteome</keyword>
<organism evidence="17 18">
    <name type="scientific">Lutibacter agarilyticus</name>
    <dbReference type="NCBI Taxonomy" id="1109740"/>
    <lineage>
        <taxon>Bacteria</taxon>
        <taxon>Pseudomonadati</taxon>
        <taxon>Bacteroidota</taxon>
        <taxon>Flavobacteriia</taxon>
        <taxon>Flavobacteriales</taxon>
        <taxon>Flavobacteriaceae</taxon>
        <taxon>Lutibacter</taxon>
    </lineage>
</organism>
<dbReference type="InterPro" id="IPR014729">
    <property type="entry name" value="Rossmann-like_a/b/a_fold"/>
</dbReference>
<dbReference type="Pfam" id="PF01687">
    <property type="entry name" value="Flavokinase"/>
    <property type="match status" value="1"/>
</dbReference>
<evidence type="ECO:0000256" key="3">
    <source>
        <dbReference type="ARBA" id="ARBA00005201"/>
    </source>
</evidence>
<dbReference type="PANTHER" id="PTHR22749:SF6">
    <property type="entry name" value="RIBOFLAVIN KINASE"/>
    <property type="match status" value="1"/>
</dbReference>
<dbReference type="Gene3D" id="3.40.50.620">
    <property type="entry name" value="HUPs"/>
    <property type="match status" value="1"/>
</dbReference>
<dbReference type="InterPro" id="IPR015864">
    <property type="entry name" value="FAD_synthase"/>
</dbReference>
<comment type="catalytic activity">
    <reaction evidence="13 15">
        <text>riboflavin + ATP = FMN + ADP + H(+)</text>
        <dbReference type="Rhea" id="RHEA:14357"/>
        <dbReference type="ChEBI" id="CHEBI:15378"/>
        <dbReference type="ChEBI" id="CHEBI:30616"/>
        <dbReference type="ChEBI" id="CHEBI:57986"/>
        <dbReference type="ChEBI" id="CHEBI:58210"/>
        <dbReference type="ChEBI" id="CHEBI:456216"/>
        <dbReference type="EC" id="2.7.1.26"/>
    </reaction>
</comment>
<dbReference type="GO" id="GO:0006747">
    <property type="term" value="P:FAD biosynthetic process"/>
    <property type="evidence" value="ECO:0007669"/>
    <property type="project" value="UniProtKB-UniRule"/>
</dbReference>
<evidence type="ECO:0000256" key="11">
    <source>
        <dbReference type="ARBA" id="ARBA00022840"/>
    </source>
</evidence>
<dbReference type="InterPro" id="IPR023468">
    <property type="entry name" value="Riboflavin_kinase"/>
</dbReference>
<comment type="similarity">
    <text evidence="15">Belongs to the ribF family.</text>
</comment>
<evidence type="ECO:0000259" key="16">
    <source>
        <dbReference type="SMART" id="SM00904"/>
    </source>
</evidence>